<keyword evidence="4" id="KW-1185">Reference proteome</keyword>
<organism evidence="3 4">
    <name type="scientific">Methylocaldum szegediense</name>
    <dbReference type="NCBI Taxonomy" id="73780"/>
    <lineage>
        <taxon>Bacteria</taxon>
        <taxon>Pseudomonadati</taxon>
        <taxon>Pseudomonadota</taxon>
        <taxon>Gammaproteobacteria</taxon>
        <taxon>Methylococcales</taxon>
        <taxon>Methylococcaceae</taxon>
        <taxon>Methylocaldum</taxon>
    </lineage>
</organism>
<dbReference type="PANTHER" id="PTHR12526">
    <property type="entry name" value="GLYCOSYLTRANSFERASE"/>
    <property type="match status" value="1"/>
</dbReference>
<gene>
    <name evidence="3" type="ORF">MSZNOR_1971</name>
</gene>
<sequence length="373" mass="41277">MFDHDAVLIVDLARHYGGADVRVAALARMLHGERRYAIAVLKGSALHKRLESTGLAFLPVPFSRGDPRILFHLYRMIRKGGYTVVDTHNPQSQFWGGLAATLAGVKRKIGTIHSAYGPEHGDTLKGRFYEWVLHFSYQLGFHFIAVSESVHDYLRTLGIPATRISVIHNAIEYAEDYPTGRRARLFEDLGWGTDVFVLTVVGRLEPVKGHRYLFEALARVVKSKPSLRCLVVGDGSLRGEFEKQVESAGLRNIVHFTGFRHDVPALLSGSDAFCLPSLSEGLPYAVLEACQHRLPLLLTAVGGLAELFEHGKTAFLVQPADATALERGICWLMDHPADASALGETAFQLVRQNSGTKHMYSKTLETYRCGISL</sequence>
<evidence type="ECO:0000313" key="3">
    <source>
        <dbReference type="EMBL" id="CAI8821582.1"/>
    </source>
</evidence>
<feature type="domain" description="Glycosyltransferase subfamily 4-like N-terminal" evidence="2">
    <location>
        <begin position="16"/>
        <end position="172"/>
    </location>
</feature>
<dbReference type="Proteomes" id="UP001162030">
    <property type="component" value="Chromosome"/>
</dbReference>
<evidence type="ECO:0000313" key="4">
    <source>
        <dbReference type="Proteomes" id="UP001162030"/>
    </source>
</evidence>
<accession>A0ABM9I162</accession>
<dbReference type="Pfam" id="PF13439">
    <property type="entry name" value="Glyco_transf_4"/>
    <property type="match status" value="1"/>
</dbReference>
<evidence type="ECO:0000259" key="1">
    <source>
        <dbReference type="Pfam" id="PF00534"/>
    </source>
</evidence>
<proteinExistence type="predicted"/>
<dbReference type="Pfam" id="PF00534">
    <property type="entry name" value="Glycos_transf_1"/>
    <property type="match status" value="1"/>
</dbReference>
<feature type="domain" description="Glycosyl transferase family 1" evidence="1">
    <location>
        <begin position="184"/>
        <end position="346"/>
    </location>
</feature>
<dbReference type="SUPFAM" id="SSF53756">
    <property type="entry name" value="UDP-Glycosyltransferase/glycogen phosphorylase"/>
    <property type="match status" value="1"/>
</dbReference>
<dbReference type="EMBL" id="OX458333">
    <property type="protein sequence ID" value="CAI8821582.1"/>
    <property type="molecule type" value="Genomic_DNA"/>
</dbReference>
<protein>
    <submittedName>
        <fullName evidence="3">Glycosyltransferase involved in cell wall biosynthesis</fullName>
    </submittedName>
</protein>
<reference evidence="3 4" key="1">
    <citation type="submission" date="2023-03" db="EMBL/GenBank/DDBJ databases">
        <authorList>
            <person name="Pearce D."/>
        </authorList>
    </citation>
    <scope>NUCLEOTIDE SEQUENCE [LARGE SCALE GENOMIC DNA]</scope>
    <source>
        <strain evidence="3">Msz</strain>
    </source>
</reference>
<dbReference type="RefSeq" id="WP_026611907.1">
    <property type="nucleotide sequence ID" value="NZ_OX458333.1"/>
</dbReference>
<dbReference type="InterPro" id="IPR028098">
    <property type="entry name" value="Glyco_trans_4-like_N"/>
</dbReference>
<evidence type="ECO:0000259" key="2">
    <source>
        <dbReference type="Pfam" id="PF13439"/>
    </source>
</evidence>
<name>A0ABM9I162_9GAMM</name>
<dbReference type="InterPro" id="IPR001296">
    <property type="entry name" value="Glyco_trans_1"/>
</dbReference>
<dbReference type="Gene3D" id="3.40.50.2000">
    <property type="entry name" value="Glycogen Phosphorylase B"/>
    <property type="match status" value="2"/>
</dbReference>